<dbReference type="GO" id="GO:0006178">
    <property type="term" value="P:guanine salvage"/>
    <property type="evidence" value="ECO:0007669"/>
    <property type="project" value="TreeGrafter"/>
</dbReference>
<dbReference type="PANTHER" id="PTHR43340:SF1">
    <property type="entry name" value="HYPOXANTHINE PHOSPHORIBOSYLTRANSFERASE"/>
    <property type="match status" value="1"/>
</dbReference>
<evidence type="ECO:0000256" key="7">
    <source>
        <dbReference type="ARBA" id="ARBA00008391"/>
    </source>
</evidence>
<dbReference type="PROSITE" id="PS50929">
    <property type="entry name" value="ABC_TM1F"/>
    <property type="match status" value="1"/>
</dbReference>
<evidence type="ECO:0000256" key="17">
    <source>
        <dbReference type="ARBA" id="ARBA00023136"/>
    </source>
</evidence>
<dbReference type="EC" id="2.4.2.8" evidence="20"/>
<name>K6CU62_9BACI</name>
<dbReference type="GO" id="GO:0005886">
    <property type="term" value="C:plasma membrane"/>
    <property type="evidence" value="ECO:0007669"/>
    <property type="project" value="UniProtKB-SubCell"/>
</dbReference>
<evidence type="ECO:0000256" key="12">
    <source>
        <dbReference type="ARBA" id="ARBA00022723"/>
    </source>
</evidence>
<comment type="function">
    <text evidence="2">Purine salvage pathway enzyme that catalyzes the transfer of the ribosyl-5-phosphate group from 5-phospho-alpha-D-ribose 1-diphosphate (PRPP) to the N9 position of the 6-oxopurines hypoxanthine and guanine to form the corresponding ribonucleotides IMP (inosine 5'-monophosphate) and GMP (guanosine 5'-monophosphate), with the release of PPi.</text>
</comment>
<evidence type="ECO:0000256" key="10">
    <source>
        <dbReference type="ARBA" id="ARBA00022679"/>
    </source>
</evidence>
<evidence type="ECO:0000256" key="4">
    <source>
        <dbReference type="ARBA" id="ARBA00004651"/>
    </source>
</evidence>
<dbReference type="InterPro" id="IPR011527">
    <property type="entry name" value="ABC1_TM_dom"/>
</dbReference>
<keyword evidence="14 20" id="KW-0547">Nucleotide-binding</keyword>
<dbReference type="Gene3D" id="1.20.1560.10">
    <property type="entry name" value="ABC transporter type 1, transmembrane domain"/>
    <property type="match status" value="1"/>
</dbReference>
<proteinExistence type="inferred from homology"/>
<evidence type="ECO:0000256" key="19">
    <source>
        <dbReference type="ARBA" id="ARBA00049402"/>
    </source>
</evidence>
<evidence type="ECO:0000256" key="18">
    <source>
        <dbReference type="ARBA" id="ARBA00048811"/>
    </source>
</evidence>
<comment type="similarity">
    <text evidence="7 20">Belongs to the purine/pyrimidine phosphoribosyltransferase family.</text>
</comment>
<dbReference type="GO" id="GO:0005829">
    <property type="term" value="C:cytosol"/>
    <property type="evidence" value="ECO:0007669"/>
    <property type="project" value="TreeGrafter"/>
</dbReference>
<dbReference type="eggNOG" id="COG1132">
    <property type="taxonomic scope" value="Bacteria"/>
</dbReference>
<dbReference type="GO" id="GO:0052657">
    <property type="term" value="F:guanine phosphoribosyltransferase activity"/>
    <property type="evidence" value="ECO:0007669"/>
    <property type="project" value="UniProtKB-ARBA"/>
</dbReference>
<dbReference type="UniPathway" id="UPA00591">
    <property type="reaction ID" value="UER00648"/>
</dbReference>
<comment type="cofactor">
    <cofactor evidence="1 20">
        <name>Mg(2+)</name>
        <dbReference type="ChEBI" id="CHEBI:18420"/>
    </cofactor>
</comment>
<dbReference type="STRING" id="1117379.BABA_24250"/>
<protein>
    <recommendedName>
        <fullName evidence="20">Hypoxanthine phosphoribosyltransferase</fullName>
        <ecNumber evidence="20">2.4.2.8</ecNumber>
    </recommendedName>
</protein>
<dbReference type="GO" id="GO:0046100">
    <property type="term" value="P:hypoxanthine metabolic process"/>
    <property type="evidence" value="ECO:0007669"/>
    <property type="project" value="TreeGrafter"/>
</dbReference>
<dbReference type="EMBL" id="AJLS01000155">
    <property type="protein sequence ID" value="EKN63782.1"/>
    <property type="molecule type" value="Genomic_DNA"/>
</dbReference>
<evidence type="ECO:0000313" key="24">
    <source>
        <dbReference type="Proteomes" id="UP000006316"/>
    </source>
</evidence>
<evidence type="ECO:0000256" key="16">
    <source>
        <dbReference type="ARBA" id="ARBA00022989"/>
    </source>
</evidence>
<dbReference type="Gene3D" id="3.40.50.2020">
    <property type="match status" value="1"/>
</dbReference>
<reference evidence="23 24" key="1">
    <citation type="journal article" date="2012" name="Front. Microbiol.">
        <title>Redundancy and modularity in membrane-associated dissimilatory nitrate reduction in Bacillus.</title>
        <authorList>
            <person name="Heylen K."/>
            <person name="Keltjens J."/>
        </authorList>
    </citation>
    <scope>NUCLEOTIDE SEQUENCE [LARGE SCALE GENOMIC DNA]</scope>
    <source>
        <strain evidence="24">LMG 21833T</strain>
    </source>
</reference>
<dbReference type="FunFam" id="3.40.50.2020:FF:000006">
    <property type="entry name" value="Hypoxanthine phosphoribosyltransferase"/>
    <property type="match status" value="1"/>
</dbReference>
<comment type="caution">
    <text evidence="23">The sequence shown here is derived from an EMBL/GenBank/DDBJ whole genome shotgun (WGS) entry which is preliminary data.</text>
</comment>
<dbReference type="eggNOG" id="COG0634">
    <property type="taxonomic scope" value="Bacteria"/>
</dbReference>
<dbReference type="PANTHER" id="PTHR43340">
    <property type="entry name" value="HYPOXANTHINE-GUANINE PHOSPHORIBOSYLTRANSFERASE"/>
    <property type="match status" value="1"/>
</dbReference>
<comment type="pathway">
    <text evidence="5 20">Purine metabolism; IMP biosynthesis via salvage pathway; IMP from hypoxanthine: step 1/1.</text>
</comment>
<evidence type="ECO:0000256" key="20">
    <source>
        <dbReference type="RuleBase" id="RU364099"/>
    </source>
</evidence>
<dbReference type="GO" id="GO:0004422">
    <property type="term" value="F:hypoxanthine phosphoribosyltransferase activity"/>
    <property type="evidence" value="ECO:0007669"/>
    <property type="project" value="InterPro"/>
</dbReference>
<dbReference type="Pfam" id="PF00156">
    <property type="entry name" value="Pribosyltran"/>
    <property type="match status" value="1"/>
</dbReference>
<dbReference type="InterPro" id="IPR000836">
    <property type="entry name" value="PRTase_dom"/>
</dbReference>
<dbReference type="GO" id="GO:0000287">
    <property type="term" value="F:magnesium ion binding"/>
    <property type="evidence" value="ECO:0007669"/>
    <property type="project" value="TreeGrafter"/>
</dbReference>
<dbReference type="NCBIfam" id="TIGR01203">
    <property type="entry name" value="HGPRTase"/>
    <property type="match status" value="1"/>
</dbReference>
<evidence type="ECO:0000256" key="13">
    <source>
        <dbReference type="ARBA" id="ARBA00022726"/>
    </source>
</evidence>
<evidence type="ECO:0000259" key="22">
    <source>
        <dbReference type="PROSITE" id="PS50929"/>
    </source>
</evidence>
<comment type="subcellular location">
    <subcellularLocation>
        <location evidence="4">Cell membrane</location>
        <topology evidence="4">Multi-pass membrane protein</topology>
    </subcellularLocation>
    <subcellularLocation>
        <location evidence="3 20">Cytoplasm</location>
    </subcellularLocation>
</comment>
<evidence type="ECO:0000256" key="11">
    <source>
        <dbReference type="ARBA" id="ARBA00022692"/>
    </source>
</evidence>
<dbReference type="GO" id="GO:0005524">
    <property type="term" value="F:ATP binding"/>
    <property type="evidence" value="ECO:0007669"/>
    <property type="project" value="InterPro"/>
</dbReference>
<evidence type="ECO:0000256" key="14">
    <source>
        <dbReference type="ARBA" id="ARBA00022741"/>
    </source>
</evidence>
<feature type="domain" description="ABC transmembrane type-1" evidence="22">
    <location>
        <begin position="1"/>
        <end position="60"/>
    </location>
</feature>
<dbReference type="GO" id="GO:0032263">
    <property type="term" value="P:GMP salvage"/>
    <property type="evidence" value="ECO:0007669"/>
    <property type="project" value="TreeGrafter"/>
</dbReference>
<dbReference type="GO" id="GO:0032264">
    <property type="term" value="P:IMP salvage"/>
    <property type="evidence" value="ECO:0007669"/>
    <property type="project" value="UniProtKB-UniPathway"/>
</dbReference>
<dbReference type="AlphaFoldDB" id="K6CU62"/>
<dbReference type="SUPFAM" id="SSF53271">
    <property type="entry name" value="PRTase-like"/>
    <property type="match status" value="1"/>
</dbReference>
<evidence type="ECO:0000256" key="5">
    <source>
        <dbReference type="ARBA" id="ARBA00004669"/>
    </source>
</evidence>
<gene>
    <name evidence="23" type="ORF">BABA_24250</name>
</gene>
<keyword evidence="12 20" id="KW-0479">Metal-binding</keyword>
<dbReference type="PATRIC" id="fig|1117379.3.peg.5026"/>
<evidence type="ECO:0000313" key="23">
    <source>
        <dbReference type="EMBL" id="EKN63782.1"/>
    </source>
</evidence>
<dbReference type="GO" id="GO:0006166">
    <property type="term" value="P:purine ribonucleoside salvage"/>
    <property type="evidence" value="ECO:0007669"/>
    <property type="project" value="UniProtKB-KW"/>
</dbReference>
<evidence type="ECO:0000256" key="15">
    <source>
        <dbReference type="ARBA" id="ARBA00022842"/>
    </source>
</evidence>
<dbReference type="InterPro" id="IPR036640">
    <property type="entry name" value="ABC1_TM_sf"/>
</dbReference>
<dbReference type="InterPro" id="IPR050408">
    <property type="entry name" value="HGPRT"/>
</dbReference>
<keyword evidence="24" id="KW-1185">Reference proteome</keyword>
<dbReference type="GO" id="GO:0140359">
    <property type="term" value="F:ABC-type transporter activity"/>
    <property type="evidence" value="ECO:0007669"/>
    <property type="project" value="InterPro"/>
</dbReference>
<keyword evidence="11 21" id="KW-0812">Transmembrane</keyword>
<keyword evidence="15 20" id="KW-0460">Magnesium</keyword>
<keyword evidence="13 20" id="KW-0660">Purine salvage</keyword>
<keyword evidence="8 20" id="KW-0963">Cytoplasm</keyword>
<comment type="pathway">
    <text evidence="6">Purine metabolism; GMP biosynthesis via salvage pathway; GMP from guanine: step 1/1.</text>
</comment>
<evidence type="ECO:0000256" key="8">
    <source>
        <dbReference type="ARBA" id="ARBA00022490"/>
    </source>
</evidence>
<keyword evidence="16 21" id="KW-1133">Transmembrane helix</keyword>
<comment type="catalytic activity">
    <reaction evidence="19">
        <text>IMP + diphosphate = hypoxanthine + 5-phospho-alpha-D-ribose 1-diphosphate</text>
        <dbReference type="Rhea" id="RHEA:17973"/>
        <dbReference type="ChEBI" id="CHEBI:17368"/>
        <dbReference type="ChEBI" id="CHEBI:33019"/>
        <dbReference type="ChEBI" id="CHEBI:58017"/>
        <dbReference type="ChEBI" id="CHEBI:58053"/>
        <dbReference type="EC" id="2.4.2.8"/>
    </reaction>
    <physiologicalReaction direction="right-to-left" evidence="19">
        <dbReference type="Rhea" id="RHEA:17975"/>
    </physiologicalReaction>
</comment>
<organism evidence="23 24">
    <name type="scientific">Neobacillus bataviensis LMG 21833</name>
    <dbReference type="NCBI Taxonomy" id="1117379"/>
    <lineage>
        <taxon>Bacteria</taxon>
        <taxon>Bacillati</taxon>
        <taxon>Bacillota</taxon>
        <taxon>Bacilli</taxon>
        <taxon>Bacillales</taxon>
        <taxon>Bacillaceae</taxon>
        <taxon>Neobacillus</taxon>
    </lineage>
</organism>
<evidence type="ECO:0000256" key="9">
    <source>
        <dbReference type="ARBA" id="ARBA00022676"/>
    </source>
</evidence>
<feature type="transmembrane region" description="Helical" evidence="21">
    <location>
        <begin position="14"/>
        <end position="41"/>
    </location>
</feature>
<sequence>MLASVNVLSDMTPFIVAIVASLFVIDGSLTVGSLIAFFAYVDKMRSPVAALVNAYPAITEGSVALNRLFTFFSTPQTIQEKANPVILKQFTHSIKLNKVSFSYDGKDESIFLIVVLKGSFVFAADLIREIKGDVKVDFISVSSYSDQTETTGKVKLLKDLDTDITNKNVVVVEDIIDSGLTLHFLRDHLNMHKPKQIKICTLLDKPERRRVELPVDYVGFVIPDEFIVGYGIDFAQMYRNLPYIATVEEY</sequence>
<evidence type="ECO:0000256" key="2">
    <source>
        <dbReference type="ARBA" id="ARBA00002049"/>
    </source>
</evidence>
<evidence type="ECO:0000256" key="6">
    <source>
        <dbReference type="ARBA" id="ARBA00004676"/>
    </source>
</evidence>
<comment type="catalytic activity">
    <reaction evidence="18">
        <text>GMP + diphosphate = guanine + 5-phospho-alpha-D-ribose 1-diphosphate</text>
        <dbReference type="Rhea" id="RHEA:25424"/>
        <dbReference type="ChEBI" id="CHEBI:16235"/>
        <dbReference type="ChEBI" id="CHEBI:33019"/>
        <dbReference type="ChEBI" id="CHEBI:58017"/>
        <dbReference type="ChEBI" id="CHEBI:58115"/>
        <dbReference type="EC" id="2.4.2.8"/>
    </reaction>
    <physiologicalReaction direction="right-to-left" evidence="18">
        <dbReference type="Rhea" id="RHEA:25426"/>
    </physiologicalReaction>
</comment>
<keyword evidence="9 20" id="KW-0328">Glycosyltransferase</keyword>
<dbReference type="CDD" id="cd06223">
    <property type="entry name" value="PRTases_typeI"/>
    <property type="match status" value="1"/>
</dbReference>
<evidence type="ECO:0000256" key="1">
    <source>
        <dbReference type="ARBA" id="ARBA00001946"/>
    </source>
</evidence>
<dbReference type="SUPFAM" id="SSF90123">
    <property type="entry name" value="ABC transporter transmembrane region"/>
    <property type="match status" value="1"/>
</dbReference>
<keyword evidence="10 20" id="KW-0808">Transferase</keyword>
<dbReference type="Proteomes" id="UP000006316">
    <property type="component" value="Unassembled WGS sequence"/>
</dbReference>
<keyword evidence="17 21" id="KW-0472">Membrane</keyword>
<dbReference type="InterPro" id="IPR005904">
    <property type="entry name" value="Hxn_phspho_trans"/>
</dbReference>
<evidence type="ECO:0000256" key="3">
    <source>
        <dbReference type="ARBA" id="ARBA00004496"/>
    </source>
</evidence>
<evidence type="ECO:0000256" key="21">
    <source>
        <dbReference type="SAM" id="Phobius"/>
    </source>
</evidence>
<dbReference type="InterPro" id="IPR029057">
    <property type="entry name" value="PRTase-like"/>
</dbReference>
<accession>K6CU62</accession>